<evidence type="ECO:0000313" key="3">
    <source>
        <dbReference type="Proteomes" id="UP000005954"/>
    </source>
</evidence>
<dbReference type="RefSeq" id="WP_009813002.1">
    <property type="nucleotide sequence ID" value="NZ_CH724156.1"/>
</dbReference>
<gene>
    <name evidence="2" type="ORF">ISM_04890</name>
</gene>
<evidence type="ECO:0008006" key="4">
    <source>
        <dbReference type="Google" id="ProtNLM"/>
    </source>
</evidence>
<dbReference type="InterPro" id="IPR021735">
    <property type="entry name" value="DUF3306"/>
</dbReference>
<dbReference type="eggNOG" id="ENOG503302S">
    <property type="taxonomic scope" value="Bacteria"/>
</dbReference>
<dbReference type="AlphaFoldDB" id="A3SJS0"/>
<name>A3SJS0_ROSNI</name>
<proteinExistence type="predicted"/>
<reference evidence="2 3" key="1">
    <citation type="submission" date="2005-12" db="EMBL/GenBank/DDBJ databases">
        <authorList>
            <person name="Moran M.A."/>
            <person name="Ferriera S."/>
            <person name="Johnson J."/>
            <person name="Kravitz S."/>
            <person name="Halpern A."/>
            <person name="Remington K."/>
            <person name="Beeson K."/>
            <person name="Tran B."/>
            <person name="Rogers Y.-H."/>
            <person name="Friedman R."/>
            <person name="Venter J.C."/>
        </authorList>
    </citation>
    <scope>NUCLEOTIDE SEQUENCE [LARGE SCALE GENOMIC DNA]</scope>
    <source>
        <strain evidence="3">ATCC BAA-591 / DSM 15170 / ISM</strain>
    </source>
</reference>
<dbReference type="OrthoDB" id="8100830at2"/>
<dbReference type="Pfam" id="PF11748">
    <property type="entry name" value="DUF3306"/>
    <property type="match status" value="1"/>
</dbReference>
<dbReference type="EMBL" id="AALY01000001">
    <property type="protein sequence ID" value="EAP77601.1"/>
    <property type="molecule type" value="Genomic_DNA"/>
</dbReference>
<dbReference type="Proteomes" id="UP000005954">
    <property type="component" value="Unassembled WGS sequence"/>
</dbReference>
<accession>A3SJS0</accession>
<protein>
    <recommendedName>
        <fullName evidence="4">DUF3306 domain-containing protein</fullName>
    </recommendedName>
</protein>
<comment type="caution">
    <text evidence="2">The sequence shown here is derived from an EMBL/GenBank/DDBJ whole genome shotgun (WGS) entry which is preliminary data.</text>
</comment>
<evidence type="ECO:0000256" key="1">
    <source>
        <dbReference type="SAM" id="MobiDB-lite"/>
    </source>
</evidence>
<sequence length="222" mass="24036">MSRDFWSRRRAAVEAESQAQAQALSEAELAAQEAALEAREDDEILAELELPAPETLETPEAVRNFLKSALPMRLRNRALRQLWGMNPTLANLDGLVDYGEDFTDSATVVANMQTIYEVGRGMVKRALDLPEEDAPEAEALVAEAEAEPEVLAALDEEAEELAEGLAGAAAEDAVPGEGTAPDVADQRPQETDNFADAPEPMPAPSRRMRFSFAQDAGVERTA</sequence>
<dbReference type="HOGENOM" id="CLU_099834_0_0_5"/>
<organism evidence="2 3">
    <name type="scientific">Roseovarius nubinhibens (strain ATCC BAA-591 / DSM 15170 / ISM)</name>
    <dbReference type="NCBI Taxonomy" id="89187"/>
    <lineage>
        <taxon>Bacteria</taxon>
        <taxon>Pseudomonadati</taxon>
        <taxon>Pseudomonadota</taxon>
        <taxon>Alphaproteobacteria</taxon>
        <taxon>Rhodobacterales</taxon>
        <taxon>Roseobacteraceae</taxon>
        <taxon>Roseovarius</taxon>
    </lineage>
</organism>
<evidence type="ECO:0000313" key="2">
    <source>
        <dbReference type="EMBL" id="EAP77601.1"/>
    </source>
</evidence>
<feature type="compositionally biased region" description="Low complexity" evidence="1">
    <location>
        <begin position="163"/>
        <end position="178"/>
    </location>
</feature>
<dbReference type="STRING" id="89187.ISM_04890"/>
<keyword evidence="3" id="KW-1185">Reference proteome</keyword>
<feature type="region of interest" description="Disordered" evidence="1">
    <location>
        <begin position="159"/>
        <end position="222"/>
    </location>
</feature>